<dbReference type="PROSITE" id="PS52044">
    <property type="entry name" value="VLRF1"/>
    <property type="match status" value="1"/>
</dbReference>
<evidence type="ECO:0000256" key="11">
    <source>
        <dbReference type="ARBA" id="ARBA00023043"/>
    </source>
</evidence>
<feature type="compositionally biased region" description="Basic and acidic residues" evidence="15">
    <location>
        <begin position="343"/>
        <end position="353"/>
    </location>
</feature>
<feature type="region of interest" description="Disordered" evidence="15">
    <location>
        <begin position="335"/>
        <end position="374"/>
    </location>
</feature>
<evidence type="ECO:0000256" key="14">
    <source>
        <dbReference type="SAM" id="Coils"/>
    </source>
</evidence>
<dbReference type="Gene3D" id="1.25.40.20">
    <property type="entry name" value="Ankyrin repeat-containing domain"/>
    <property type="match status" value="1"/>
</dbReference>
<evidence type="ECO:0000256" key="10">
    <source>
        <dbReference type="ARBA" id="ARBA00022833"/>
    </source>
</evidence>
<dbReference type="Pfam" id="PF18826">
    <property type="entry name" value="bVLRF1"/>
    <property type="match status" value="1"/>
</dbReference>
<comment type="subcellular location">
    <subcellularLocation>
        <location evidence="1">Cytoplasm</location>
    </subcellularLocation>
</comment>
<evidence type="ECO:0000313" key="18">
    <source>
        <dbReference type="WBParaSite" id="ALUE_0001357501-mRNA-1"/>
    </source>
</evidence>
<dbReference type="GO" id="GO:0004519">
    <property type="term" value="F:endonuclease activity"/>
    <property type="evidence" value="ECO:0007669"/>
    <property type="project" value="UniProtKB-KW"/>
</dbReference>
<evidence type="ECO:0000256" key="12">
    <source>
        <dbReference type="ARBA" id="ARBA00023054"/>
    </source>
</evidence>
<feature type="domain" description="VLRF1" evidence="16">
    <location>
        <begin position="168"/>
        <end position="311"/>
    </location>
</feature>
<dbReference type="InterPro" id="IPR003604">
    <property type="entry name" value="Matrin/U1-like-C_Znf_C2H2"/>
</dbReference>
<dbReference type="GO" id="GO:0016787">
    <property type="term" value="F:hydrolase activity"/>
    <property type="evidence" value="ECO:0007669"/>
    <property type="project" value="UniProtKB-KW"/>
</dbReference>
<dbReference type="Proteomes" id="UP000036681">
    <property type="component" value="Unplaced"/>
</dbReference>
<dbReference type="InterPro" id="IPR041540">
    <property type="entry name" value="VATC"/>
</dbReference>
<evidence type="ECO:0000313" key="17">
    <source>
        <dbReference type="Proteomes" id="UP000036681"/>
    </source>
</evidence>
<sequence>MLCVVVYCLSNFSSNFYEGLSMGQEGFNIGDSRWCDAKIESLRFHETESSKSAGDSSTPESTGELRCSVCAVLVEADRISVLSHYRSDWHKHNLSRTIEGKPILTEEEFEQKISDDEELSEVESESDDEEQLLPAGVHEYFVHSEQVFSIYSCILPNGERPSSSLFAKPLDCAIFLLTGGHFTGGIFKDGQLIVHKSYHRYTVRAKQGGTQSAADARGKKAKSAGATLRRYNEERLKQDVQELIAKWNEEINATPLIFIRCSTYHRQIFIGDSLESSPFLKNDVRLRSIPFETRRPSQEEMQRTWMRLRSVCCHGTVEEFHKKLVERKAQRKKKRRILRRKIAKDESDAKYDSSDNETEPEPQPRPQSQPHILETDQNNVSVVEEAKNNEETNKSESAQDPLTKAEMQSIYAAIRSDSDEQLKMLLDGSGCRRALFEAHIKDARFPPNSLTFLHIASGRAALHILPQLLSMGCDPSVKNAKGSLPYQVSQNRAVRQAFSQFRMDNPNRWDWDRCQIPELVVISEEKLAKETEKRRLQRERKRQREKIRKAEERIERAKQAERDAFLALPDSEKRALAAERRLAASLQTKAVIVSEDGNRCFQCGSVLPSKPFEYSENRFCTMSCVREHRQANPSSLPH</sequence>
<organism evidence="17 18">
    <name type="scientific">Ascaris lumbricoides</name>
    <name type="common">Giant roundworm</name>
    <dbReference type="NCBI Taxonomy" id="6252"/>
    <lineage>
        <taxon>Eukaryota</taxon>
        <taxon>Metazoa</taxon>
        <taxon>Ecdysozoa</taxon>
        <taxon>Nematoda</taxon>
        <taxon>Chromadorea</taxon>
        <taxon>Rhabditida</taxon>
        <taxon>Spirurina</taxon>
        <taxon>Ascaridomorpha</taxon>
        <taxon>Ascaridoidea</taxon>
        <taxon>Ascarididae</taxon>
        <taxon>Ascaris</taxon>
    </lineage>
</organism>
<keyword evidence="10" id="KW-0862">Zinc</keyword>
<dbReference type="SMART" id="SM00451">
    <property type="entry name" value="ZnF_U1"/>
    <property type="match status" value="1"/>
</dbReference>
<evidence type="ECO:0000256" key="9">
    <source>
        <dbReference type="ARBA" id="ARBA00022801"/>
    </source>
</evidence>
<evidence type="ECO:0000256" key="4">
    <source>
        <dbReference type="ARBA" id="ARBA00022722"/>
    </source>
</evidence>
<feature type="coiled-coil region" evidence="14">
    <location>
        <begin position="522"/>
        <end position="567"/>
    </location>
</feature>
<keyword evidence="9 13" id="KW-0378">Hydrolase</keyword>
<dbReference type="WBParaSite" id="ALUE_0001357501-mRNA-1">
    <property type="protein sequence ID" value="ALUE_0001357501-mRNA-1"/>
    <property type="gene ID" value="ALUE_0001357501"/>
</dbReference>
<keyword evidence="8" id="KW-0863">Zinc-finger</keyword>
<evidence type="ECO:0000256" key="8">
    <source>
        <dbReference type="ARBA" id="ARBA00022771"/>
    </source>
</evidence>
<keyword evidence="17" id="KW-1185">Reference proteome</keyword>
<protein>
    <submittedName>
        <fullName evidence="18">U1-type domain-containing protein</fullName>
    </submittedName>
</protein>
<dbReference type="InterPro" id="IPR041175">
    <property type="entry name" value="VLRF1/Vms1"/>
</dbReference>
<dbReference type="SUPFAM" id="SSF48403">
    <property type="entry name" value="Ankyrin repeat"/>
    <property type="match status" value="1"/>
</dbReference>
<keyword evidence="7 13" id="KW-0255">Endonuclease</keyword>
<dbReference type="AlphaFoldDB" id="A0A0M3I8C5"/>
<dbReference type="GO" id="GO:0005737">
    <property type="term" value="C:cytoplasm"/>
    <property type="evidence" value="ECO:0007669"/>
    <property type="project" value="UniProtKB-SubCell"/>
</dbReference>
<reference evidence="18" key="1">
    <citation type="submission" date="2017-02" db="UniProtKB">
        <authorList>
            <consortium name="WormBaseParasite"/>
        </authorList>
    </citation>
    <scope>IDENTIFICATION</scope>
</reference>
<evidence type="ECO:0000259" key="16">
    <source>
        <dbReference type="PROSITE" id="PS52044"/>
    </source>
</evidence>
<feature type="active site" evidence="13">
    <location>
        <position position="211"/>
    </location>
</feature>
<keyword evidence="4 13" id="KW-0540">Nuclease</keyword>
<dbReference type="PANTHER" id="PTHR16036:SF2">
    <property type="entry name" value="TRNA ENDONUCLEASE ANKZF1"/>
    <property type="match status" value="1"/>
</dbReference>
<dbReference type="GO" id="GO:0003676">
    <property type="term" value="F:nucleic acid binding"/>
    <property type="evidence" value="ECO:0007669"/>
    <property type="project" value="InterPro"/>
</dbReference>
<dbReference type="InterPro" id="IPR036770">
    <property type="entry name" value="Ankyrin_rpt-contain_sf"/>
</dbReference>
<keyword evidence="5" id="KW-0479">Metal-binding</keyword>
<evidence type="ECO:0000256" key="5">
    <source>
        <dbReference type="ARBA" id="ARBA00022723"/>
    </source>
</evidence>
<keyword evidence="6" id="KW-0677">Repeat</keyword>
<comment type="domain">
    <text evidence="13">The VLRF1 domain mediates binding to the 60S ribosomal subunit.</text>
</comment>
<evidence type="ECO:0000256" key="15">
    <source>
        <dbReference type="SAM" id="MobiDB-lite"/>
    </source>
</evidence>
<accession>A0A0M3I8C5</accession>
<dbReference type="GO" id="GO:0008270">
    <property type="term" value="F:zinc ion binding"/>
    <property type="evidence" value="ECO:0007669"/>
    <property type="project" value="UniProtKB-KW"/>
</dbReference>
<evidence type="ECO:0000256" key="6">
    <source>
        <dbReference type="ARBA" id="ARBA00022737"/>
    </source>
</evidence>
<evidence type="ECO:0000256" key="13">
    <source>
        <dbReference type="PROSITE-ProRule" id="PRU01389"/>
    </source>
</evidence>
<keyword evidence="3 13" id="KW-0963">Cytoplasm</keyword>
<comment type="similarity">
    <text evidence="2 13">Belongs to the ANKZF1/VMS1 family.</text>
</comment>
<evidence type="ECO:0000256" key="3">
    <source>
        <dbReference type="ARBA" id="ARBA00022490"/>
    </source>
</evidence>
<proteinExistence type="inferred from homology"/>
<evidence type="ECO:0000256" key="2">
    <source>
        <dbReference type="ARBA" id="ARBA00009262"/>
    </source>
</evidence>
<keyword evidence="12 14" id="KW-0175">Coiled coil</keyword>
<name>A0A0M3I8C5_ASCLU</name>
<dbReference type="GO" id="GO:0036503">
    <property type="term" value="P:ERAD pathway"/>
    <property type="evidence" value="ECO:0007669"/>
    <property type="project" value="TreeGrafter"/>
</dbReference>
<dbReference type="InterPro" id="IPR047139">
    <property type="entry name" value="ANKZ1/VMS1"/>
</dbReference>
<keyword evidence="11" id="KW-0040">ANK repeat</keyword>
<dbReference type="PANTHER" id="PTHR16036">
    <property type="entry name" value="ANKYRIN REPEAT AND ZINC FINGER DOMAIN-CONTAINING PROTEIN 1"/>
    <property type="match status" value="1"/>
</dbReference>
<evidence type="ECO:0000256" key="1">
    <source>
        <dbReference type="ARBA" id="ARBA00004496"/>
    </source>
</evidence>
<evidence type="ECO:0000256" key="7">
    <source>
        <dbReference type="ARBA" id="ARBA00022759"/>
    </source>
</evidence>
<dbReference type="Pfam" id="PF18716">
    <property type="entry name" value="VATC"/>
    <property type="match status" value="1"/>
</dbReference>